<dbReference type="Gramene" id="KQJ87674">
    <property type="protein sequence ID" value="KQJ87674"/>
    <property type="gene ID" value="BRADI_4g12881v3"/>
</dbReference>
<dbReference type="SUPFAM" id="SSF49599">
    <property type="entry name" value="TRAF domain-like"/>
    <property type="match status" value="1"/>
</dbReference>
<evidence type="ECO:0000256" key="2">
    <source>
        <dbReference type="ARBA" id="ARBA00010846"/>
    </source>
</evidence>
<dbReference type="Gene3D" id="2.60.210.10">
    <property type="entry name" value="Apoptosis, Tumor Necrosis Factor Receptor Associated Protein 2, Chain A"/>
    <property type="match status" value="1"/>
</dbReference>
<dbReference type="InterPro" id="IPR008974">
    <property type="entry name" value="TRAF-like"/>
</dbReference>
<dbReference type="PANTHER" id="PTHR26379">
    <property type="entry name" value="BTB/POZ AND MATH DOMAIN-CONTAINING PROTEIN 1"/>
    <property type="match status" value="1"/>
</dbReference>
<reference evidence="4 5" key="1">
    <citation type="journal article" date="2010" name="Nature">
        <title>Genome sequencing and analysis of the model grass Brachypodium distachyon.</title>
        <authorList>
            <consortium name="International Brachypodium Initiative"/>
        </authorList>
    </citation>
    <scope>NUCLEOTIDE SEQUENCE [LARGE SCALE GENOMIC DNA]</scope>
    <source>
        <strain evidence="4 5">Bd21</strain>
    </source>
</reference>
<dbReference type="InterPro" id="IPR011333">
    <property type="entry name" value="SKP1/BTB/POZ_sf"/>
</dbReference>
<dbReference type="Pfam" id="PF24570">
    <property type="entry name" value="BACK_BPM_SPOP"/>
    <property type="match status" value="1"/>
</dbReference>
<evidence type="ECO:0000259" key="3">
    <source>
        <dbReference type="PROSITE" id="PS50144"/>
    </source>
</evidence>
<dbReference type="InterPro" id="IPR056423">
    <property type="entry name" value="BACK_BPM_SPOP"/>
</dbReference>
<dbReference type="InterPro" id="IPR002083">
    <property type="entry name" value="MATH/TRAF_dom"/>
</dbReference>
<evidence type="ECO:0000256" key="1">
    <source>
        <dbReference type="ARBA" id="ARBA00004906"/>
    </source>
</evidence>
<dbReference type="Pfam" id="PF22486">
    <property type="entry name" value="MATH_2"/>
    <property type="match status" value="1"/>
</dbReference>
<reference evidence="4" key="2">
    <citation type="submission" date="2017-06" db="EMBL/GenBank/DDBJ databases">
        <title>WGS assembly of Brachypodium distachyon.</title>
        <authorList>
            <consortium name="The International Brachypodium Initiative"/>
            <person name="Lucas S."/>
            <person name="Harmon-Smith M."/>
            <person name="Lail K."/>
            <person name="Tice H."/>
            <person name="Grimwood J."/>
            <person name="Bruce D."/>
            <person name="Barry K."/>
            <person name="Shu S."/>
            <person name="Lindquist E."/>
            <person name="Wang M."/>
            <person name="Pitluck S."/>
            <person name="Vogel J.P."/>
            <person name="Garvin D.F."/>
            <person name="Mockler T.C."/>
            <person name="Schmutz J."/>
            <person name="Rokhsar D."/>
            <person name="Bevan M.W."/>
        </authorList>
    </citation>
    <scope>NUCLEOTIDE SEQUENCE</scope>
    <source>
        <strain evidence="4">Bd21</strain>
    </source>
</reference>
<evidence type="ECO:0000313" key="5">
    <source>
        <dbReference type="EnsemblPlants" id="KQJ87674"/>
    </source>
</evidence>
<sequence>TIVAPTVSGSHIVRIDGYSGTKGLGNGKFLKSEAFDVGGHSWYNADWIAIYLRLHHNNSSEVIAQYKISLLDKDGQPVPSYSRSSSKSRTFTSEEPSLFDFAQFIKRKDLEESPYLKDDVFSIRFDVTVQKDIFTGPILPSLLTAKVPVPPSDMAQHLAQLLLAGEAADITFDAELLGPMKEKTATRIQIHDMEAKVFKALLHFIYTDMVPQMDEAYTIKHRTVATTLTLAEQHGCGKLKTACFKLLASPGNLKEIMKSDCFEHLKSSCPYILEELIANLA</sequence>
<feature type="non-terminal residue" evidence="4">
    <location>
        <position position="1"/>
    </location>
</feature>
<keyword evidence="6" id="KW-1185">Reference proteome</keyword>
<name>A0A0Q3H2M7_BRADI</name>
<dbReference type="EMBL" id="CM000883">
    <property type="protein sequence ID" value="KQJ87674.2"/>
    <property type="molecule type" value="Genomic_DNA"/>
</dbReference>
<dbReference type="EnsemblPlants" id="KQJ87674">
    <property type="protein sequence ID" value="KQJ87674"/>
    <property type="gene ID" value="BRADI_4g12881v3"/>
</dbReference>
<comment type="similarity">
    <text evidence="2">Belongs to the Tdpoz family.</text>
</comment>
<reference evidence="5" key="3">
    <citation type="submission" date="2018-08" db="UniProtKB">
        <authorList>
            <consortium name="EnsemblPlants"/>
        </authorList>
    </citation>
    <scope>IDENTIFICATION</scope>
    <source>
        <strain evidence="5">cv. Bd21</strain>
    </source>
</reference>
<dbReference type="CDD" id="cd00121">
    <property type="entry name" value="MATH"/>
    <property type="match status" value="1"/>
</dbReference>
<dbReference type="PROSITE" id="PS50144">
    <property type="entry name" value="MATH"/>
    <property type="match status" value="1"/>
</dbReference>
<comment type="pathway">
    <text evidence="1">Protein modification; protein ubiquitination.</text>
</comment>
<feature type="domain" description="MATH" evidence="3">
    <location>
        <begin position="8"/>
        <end position="127"/>
    </location>
</feature>
<dbReference type="GO" id="GO:0016567">
    <property type="term" value="P:protein ubiquitination"/>
    <property type="evidence" value="ECO:0007669"/>
    <property type="project" value="InterPro"/>
</dbReference>
<dbReference type="Gene3D" id="1.25.40.420">
    <property type="match status" value="1"/>
</dbReference>
<organism evidence="4">
    <name type="scientific">Brachypodium distachyon</name>
    <name type="common">Purple false brome</name>
    <name type="synonym">Trachynia distachya</name>
    <dbReference type="NCBI Taxonomy" id="15368"/>
    <lineage>
        <taxon>Eukaryota</taxon>
        <taxon>Viridiplantae</taxon>
        <taxon>Streptophyta</taxon>
        <taxon>Embryophyta</taxon>
        <taxon>Tracheophyta</taxon>
        <taxon>Spermatophyta</taxon>
        <taxon>Magnoliopsida</taxon>
        <taxon>Liliopsida</taxon>
        <taxon>Poales</taxon>
        <taxon>Poaceae</taxon>
        <taxon>BOP clade</taxon>
        <taxon>Pooideae</taxon>
        <taxon>Stipodae</taxon>
        <taxon>Brachypodieae</taxon>
        <taxon>Brachypodium</taxon>
    </lineage>
</organism>
<gene>
    <name evidence="4" type="ORF">BRADI_4g12881v3</name>
</gene>
<dbReference type="SUPFAM" id="SSF54695">
    <property type="entry name" value="POZ domain"/>
    <property type="match status" value="1"/>
</dbReference>
<dbReference type="OrthoDB" id="657261at2759"/>
<evidence type="ECO:0000313" key="4">
    <source>
        <dbReference type="EMBL" id="KQJ87674.2"/>
    </source>
</evidence>
<evidence type="ECO:0000313" key="6">
    <source>
        <dbReference type="Proteomes" id="UP000008810"/>
    </source>
</evidence>
<protein>
    <recommendedName>
        <fullName evidence="3">MATH domain-containing protein</fullName>
    </recommendedName>
</protein>
<dbReference type="PANTHER" id="PTHR26379:SF512">
    <property type="entry name" value="BTB DOMAIN-CONTAINING PROTEIN"/>
    <property type="match status" value="1"/>
</dbReference>
<proteinExistence type="inferred from homology"/>
<accession>A0A0Q3H2M7</accession>
<dbReference type="InParanoid" id="A0A0Q3H2M7"/>
<dbReference type="Proteomes" id="UP000008810">
    <property type="component" value="Chromosome 4"/>
</dbReference>
<dbReference type="AlphaFoldDB" id="A0A0Q3H2M7"/>
<dbReference type="InterPro" id="IPR045005">
    <property type="entry name" value="BPM1-6"/>
</dbReference>